<evidence type="ECO:0000313" key="11">
    <source>
        <dbReference type="Proteomes" id="UP001139410"/>
    </source>
</evidence>
<dbReference type="Gene3D" id="1.10.150.20">
    <property type="entry name" value="5' to 3' exonuclease, C-terminal subdomain"/>
    <property type="match status" value="2"/>
</dbReference>
<dbReference type="CDD" id="cd04455">
    <property type="entry name" value="S1_NusA"/>
    <property type="match status" value="1"/>
</dbReference>
<evidence type="ECO:0000256" key="4">
    <source>
        <dbReference type="ARBA" id="ARBA00022884"/>
    </source>
</evidence>
<dbReference type="SMART" id="SM00322">
    <property type="entry name" value="KH"/>
    <property type="match status" value="2"/>
</dbReference>
<dbReference type="HAMAP" id="MF_00945_B">
    <property type="entry name" value="NusA_B"/>
    <property type="match status" value="1"/>
</dbReference>
<keyword evidence="6 7" id="KW-0804">Transcription</keyword>
<accession>A0A9X1QIT6</accession>
<dbReference type="InterPro" id="IPR025249">
    <property type="entry name" value="TF_NusA_KH_1st"/>
</dbReference>
<dbReference type="GO" id="GO:0003700">
    <property type="term" value="F:DNA-binding transcription factor activity"/>
    <property type="evidence" value="ECO:0007669"/>
    <property type="project" value="InterPro"/>
</dbReference>
<dbReference type="FunFam" id="2.40.50.140:FF:000058">
    <property type="entry name" value="Transcription termination/antitermination protein NusA"/>
    <property type="match status" value="1"/>
</dbReference>
<dbReference type="InterPro" id="IPR015946">
    <property type="entry name" value="KH_dom-like_a/b"/>
</dbReference>
<evidence type="ECO:0000256" key="3">
    <source>
        <dbReference type="ARBA" id="ARBA00022814"/>
    </source>
</evidence>
<dbReference type="GO" id="GO:0031564">
    <property type="term" value="P:transcription antitermination"/>
    <property type="evidence" value="ECO:0007669"/>
    <property type="project" value="UniProtKB-UniRule"/>
</dbReference>
<proteinExistence type="inferred from homology"/>
<dbReference type="RefSeq" id="WP_235066027.1">
    <property type="nucleotide sequence ID" value="NZ_JAKFGM010000001.1"/>
</dbReference>
<comment type="function">
    <text evidence="7">Participates in both transcription termination and antitermination.</text>
</comment>
<dbReference type="CDD" id="cd22529">
    <property type="entry name" value="KH-II_NusA_rpt2"/>
    <property type="match status" value="1"/>
</dbReference>
<dbReference type="GO" id="GO:0005829">
    <property type="term" value="C:cytosol"/>
    <property type="evidence" value="ECO:0007669"/>
    <property type="project" value="TreeGrafter"/>
</dbReference>
<dbReference type="InterPro" id="IPR036555">
    <property type="entry name" value="NusA_N_sf"/>
</dbReference>
<keyword evidence="1 7" id="KW-0806">Transcription termination</keyword>
<dbReference type="Gene3D" id="3.30.300.20">
    <property type="match status" value="2"/>
</dbReference>
<dbReference type="InterPro" id="IPR030842">
    <property type="entry name" value="TF_NusA_bacterial"/>
</dbReference>
<sequence length="553" mass="61078">MATTAASGVPAAATANKAELLAIADAVAREKLIDKGIVIEAMEDAIQRAARARYGAENDIRAKLDPITGDLRLWRVLEVVEEADDHFKQVDLKGAQKLKKDAAVGDFIVDPLPPIEFGRIAAQAAKQVIFQKVRDAERERQFEEFKDRTGEVITGVVKRVEFGHVVVDLGRAEGVIRRDQQIPREMVRVGDRIRSLIMSVRRETRGPQIFLSRAHPDFMKKLFAQEVPEIYDGIIEIKAAARDPGSRAKIGVISYDSSIDPVGACVGMKGSRVQAVVQELQGEKIDIIPWSEDTATFVVNALQPATVSRVVIDEEESRIEVVVPDDQLSLAIGRRGQNVRLASQLTNSQIDILTEADASEKRQREFVERSEMFQGELDVDETLAQLLVAEGFTSLEEVAYVSVDEIASIEGLDDEIASELQNRATEALERREAAAREERRKLGVEDALAELPYLTEQMLVTLGKAGIRTLDDLADLATDELIQKKRVEPRRRAETSKRTEEKAGVLADYSLTEEQGNEIIMAARAHWFEDDASASGSEDAPSTGEDAVADKDQ</sequence>
<dbReference type="CDD" id="cd02134">
    <property type="entry name" value="KH-II_NusA_rpt1"/>
    <property type="match status" value="1"/>
</dbReference>
<dbReference type="SUPFAM" id="SSF47794">
    <property type="entry name" value="Rad51 N-terminal domain-like"/>
    <property type="match status" value="2"/>
</dbReference>
<evidence type="ECO:0000313" key="10">
    <source>
        <dbReference type="EMBL" id="MCF2513516.1"/>
    </source>
</evidence>
<dbReference type="InterPro" id="IPR010214">
    <property type="entry name" value="Tscrpt_termin_fac_NusA_C_rpt"/>
</dbReference>
<protein>
    <recommendedName>
        <fullName evidence="7">Transcription termination/antitermination protein NusA</fullName>
    </recommendedName>
</protein>
<dbReference type="Pfam" id="PF14520">
    <property type="entry name" value="HHH_5"/>
    <property type="match status" value="1"/>
</dbReference>
<evidence type="ECO:0000256" key="8">
    <source>
        <dbReference type="SAM" id="MobiDB-lite"/>
    </source>
</evidence>
<dbReference type="NCBIfam" id="TIGR01953">
    <property type="entry name" value="NusA"/>
    <property type="match status" value="1"/>
</dbReference>
<comment type="similarity">
    <text evidence="7">Belongs to the NusA family.</text>
</comment>
<dbReference type="PROSITE" id="PS50126">
    <property type="entry name" value="S1"/>
    <property type="match status" value="1"/>
</dbReference>
<dbReference type="FunFam" id="3.30.300.20:FF:000005">
    <property type="entry name" value="Transcription termination/antitermination protein NusA"/>
    <property type="match status" value="1"/>
</dbReference>
<comment type="subunit">
    <text evidence="7">Monomer. Binds directly to the core enzyme of the DNA-dependent RNA polymerase and to nascent RNA.</text>
</comment>
<gene>
    <name evidence="7 10" type="primary">nusA</name>
    <name evidence="10" type="ORF">LVY65_00315</name>
</gene>
<dbReference type="SUPFAM" id="SSF69705">
    <property type="entry name" value="Transcription factor NusA, N-terminal domain"/>
    <property type="match status" value="1"/>
</dbReference>
<evidence type="ECO:0000256" key="2">
    <source>
        <dbReference type="ARBA" id="ARBA00022490"/>
    </source>
</evidence>
<evidence type="ECO:0000256" key="5">
    <source>
        <dbReference type="ARBA" id="ARBA00023015"/>
    </source>
</evidence>
<dbReference type="InterPro" id="IPR010995">
    <property type="entry name" value="DNA_repair_Rad51/TF_NusA_a-hlx"/>
</dbReference>
<dbReference type="Pfam" id="PF26594">
    <property type="entry name" value="KH_NusA_2nd"/>
    <property type="match status" value="1"/>
</dbReference>
<dbReference type="InterPro" id="IPR012340">
    <property type="entry name" value="NA-bd_OB-fold"/>
</dbReference>
<dbReference type="InterPro" id="IPR009019">
    <property type="entry name" value="KH_sf_prok-type"/>
</dbReference>
<comment type="caution">
    <text evidence="10">The sequence shown here is derived from an EMBL/GenBank/DDBJ whole genome shotgun (WGS) entry which is preliminary data.</text>
</comment>
<dbReference type="InterPro" id="IPR003029">
    <property type="entry name" value="S1_domain"/>
</dbReference>
<keyword evidence="3 7" id="KW-0889">Transcription antitermination</keyword>
<dbReference type="SUPFAM" id="SSF54814">
    <property type="entry name" value="Prokaryotic type KH domain (KH-domain type II)"/>
    <property type="match status" value="2"/>
</dbReference>
<dbReference type="PANTHER" id="PTHR22648:SF0">
    <property type="entry name" value="TRANSCRIPTION TERMINATION_ANTITERMINATION PROTEIN NUSA"/>
    <property type="match status" value="1"/>
</dbReference>
<dbReference type="InterPro" id="IPR058582">
    <property type="entry name" value="KH_NusA_2nd"/>
</dbReference>
<dbReference type="Gene3D" id="2.40.50.140">
    <property type="entry name" value="Nucleic acid-binding proteins"/>
    <property type="match status" value="1"/>
</dbReference>
<evidence type="ECO:0000256" key="1">
    <source>
        <dbReference type="ARBA" id="ARBA00022472"/>
    </source>
</evidence>
<dbReference type="InterPro" id="IPR004087">
    <property type="entry name" value="KH_dom"/>
</dbReference>
<keyword evidence="5 7" id="KW-0805">Transcription regulation</keyword>
<keyword evidence="2 7" id="KW-0963">Cytoplasm</keyword>
<dbReference type="Gene3D" id="3.30.1480.10">
    <property type="entry name" value="NusA, N-terminal domain"/>
    <property type="match status" value="1"/>
</dbReference>
<evidence type="ECO:0000256" key="7">
    <source>
        <dbReference type="HAMAP-Rule" id="MF_00945"/>
    </source>
</evidence>
<dbReference type="GO" id="GO:0000166">
    <property type="term" value="F:nucleotide binding"/>
    <property type="evidence" value="ECO:0007669"/>
    <property type="project" value="InterPro"/>
</dbReference>
<dbReference type="AlphaFoldDB" id="A0A9X1QIT6"/>
<reference evidence="10" key="1">
    <citation type="submission" date="2022-01" db="EMBL/GenBank/DDBJ databases">
        <authorList>
            <person name="Jo J.-H."/>
            <person name="Im W.-T."/>
        </authorList>
    </citation>
    <scope>NUCLEOTIDE SEQUENCE</scope>
    <source>
        <strain evidence="10">G124</strain>
    </source>
</reference>
<evidence type="ECO:0000259" key="9">
    <source>
        <dbReference type="PROSITE" id="PS50126"/>
    </source>
</evidence>
<keyword evidence="11" id="KW-1185">Reference proteome</keyword>
<dbReference type="InterPro" id="IPR010213">
    <property type="entry name" value="TF_NusA"/>
</dbReference>
<dbReference type="NCBIfam" id="TIGR01954">
    <property type="entry name" value="nusA_Cterm_rpt"/>
    <property type="match status" value="1"/>
</dbReference>
<dbReference type="PANTHER" id="PTHR22648">
    <property type="entry name" value="TRANSCRIPTION TERMINATION FACTOR NUSA"/>
    <property type="match status" value="1"/>
</dbReference>
<dbReference type="Pfam" id="PF08529">
    <property type="entry name" value="NusA_N"/>
    <property type="match status" value="1"/>
</dbReference>
<dbReference type="EMBL" id="JAKFGM010000001">
    <property type="protein sequence ID" value="MCF2513516.1"/>
    <property type="molecule type" value="Genomic_DNA"/>
</dbReference>
<keyword evidence="4 7" id="KW-0694">RNA-binding</keyword>
<dbReference type="Pfam" id="PF13184">
    <property type="entry name" value="KH_NusA_1st"/>
    <property type="match status" value="1"/>
</dbReference>
<feature type="domain" description="S1 motif" evidence="9">
    <location>
        <begin position="150"/>
        <end position="214"/>
    </location>
</feature>
<dbReference type="SMART" id="SM00316">
    <property type="entry name" value="S1"/>
    <property type="match status" value="1"/>
</dbReference>
<name>A0A9X1QIT6_9SPHN</name>
<evidence type="ECO:0000256" key="6">
    <source>
        <dbReference type="ARBA" id="ARBA00023163"/>
    </source>
</evidence>
<dbReference type="GO" id="GO:0003723">
    <property type="term" value="F:RNA binding"/>
    <property type="evidence" value="ECO:0007669"/>
    <property type="project" value="UniProtKB-UniRule"/>
</dbReference>
<feature type="region of interest" description="Disordered" evidence="8">
    <location>
        <begin position="530"/>
        <end position="553"/>
    </location>
</feature>
<dbReference type="Pfam" id="PF00575">
    <property type="entry name" value="S1"/>
    <property type="match status" value="1"/>
</dbReference>
<dbReference type="GO" id="GO:0006353">
    <property type="term" value="P:DNA-templated transcription termination"/>
    <property type="evidence" value="ECO:0007669"/>
    <property type="project" value="UniProtKB-UniRule"/>
</dbReference>
<organism evidence="10 11">
    <name type="scientific">Sphingomonas cremea</name>
    <dbReference type="NCBI Taxonomy" id="2904799"/>
    <lineage>
        <taxon>Bacteria</taxon>
        <taxon>Pseudomonadati</taxon>
        <taxon>Pseudomonadota</taxon>
        <taxon>Alphaproteobacteria</taxon>
        <taxon>Sphingomonadales</taxon>
        <taxon>Sphingomonadaceae</taxon>
        <taxon>Sphingomonas</taxon>
    </lineage>
</organism>
<dbReference type="PROSITE" id="PS50084">
    <property type="entry name" value="KH_TYPE_1"/>
    <property type="match status" value="1"/>
</dbReference>
<dbReference type="SUPFAM" id="SSF50249">
    <property type="entry name" value="Nucleic acid-binding proteins"/>
    <property type="match status" value="1"/>
</dbReference>
<dbReference type="InterPro" id="IPR013735">
    <property type="entry name" value="TF_NusA_N"/>
</dbReference>
<dbReference type="FunFam" id="3.30.300.20:FF:000002">
    <property type="entry name" value="Transcription termination/antitermination protein NusA"/>
    <property type="match status" value="1"/>
</dbReference>
<dbReference type="Proteomes" id="UP001139410">
    <property type="component" value="Unassembled WGS sequence"/>
</dbReference>
<comment type="subcellular location">
    <subcellularLocation>
        <location evidence="7">Cytoplasm</location>
    </subcellularLocation>
</comment>